<gene>
    <name evidence="2" type="ORF">H8R26_05510</name>
</gene>
<dbReference type="RefSeq" id="WP_166134135.1">
    <property type="nucleotide sequence ID" value="NZ_JAAOBY010000002.1"/>
</dbReference>
<feature type="transmembrane region" description="Helical" evidence="1">
    <location>
        <begin position="54"/>
        <end position="73"/>
    </location>
</feature>
<evidence type="ECO:0000256" key="1">
    <source>
        <dbReference type="SAM" id="Phobius"/>
    </source>
</evidence>
<comment type="caution">
    <text evidence="2">The sequence shown here is derived from an EMBL/GenBank/DDBJ whole genome shotgun (WGS) entry which is preliminary data.</text>
</comment>
<sequence length="163" mass="18832">MKFSFKKKHKIKAKDEPNLKGHLIQKINEAIIRLQCKCAHWLEVKTAHLSPKSWIVLLVCFVGVTGTCCIYVINGSFSNTDNAMHIVKMTKTKATQPKKDLFKSDIPVSKTEFEKIIHFRKYMDSLGRSTTGKILYDRIARNRPGLLDSLSMIENYYYSQFKN</sequence>
<dbReference type="Proteomes" id="UP000621670">
    <property type="component" value="Unassembled WGS sequence"/>
</dbReference>
<keyword evidence="1" id="KW-0472">Membrane</keyword>
<dbReference type="EMBL" id="JACRUM010000002">
    <property type="protein sequence ID" value="MBC5862874.1"/>
    <property type="molecule type" value="Genomic_DNA"/>
</dbReference>
<proteinExistence type="predicted"/>
<accession>A0ABR7JEE7</accession>
<keyword evidence="1" id="KW-1133">Transmembrane helix</keyword>
<organism evidence="2 3">
    <name type="scientific">Flavobacterium turcicum</name>
    <dbReference type="NCBI Taxonomy" id="2764718"/>
    <lineage>
        <taxon>Bacteria</taxon>
        <taxon>Pseudomonadati</taxon>
        <taxon>Bacteroidota</taxon>
        <taxon>Flavobacteriia</taxon>
        <taxon>Flavobacteriales</taxon>
        <taxon>Flavobacteriaceae</taxon>
        <taxon>Flavobacterium</taxon>
    </lineage>
</organism>
<evidence type="ECO:0000313" key="3">
    <source>
        <dbReference type="Proteomes" id="UP000621670"/>
    </source>
</evidence>
<protein>
    <submittedName>
        <fullName evidence="2">Uncharacterized protein</fullName>
    </submittedName>
</protein>
<reference evidence="2 3" key="1">
    <citation type="submission" date="2020-08" db="EMBL/GenBank/DDBJ databases">
        <title>Description of novel Flavobacterium F-400 isolate.</title>
        <authorList>
            <person name="Saticioglu I."/>
            <person name="Duman M."/>
            <person name="Altun S."/>
        </authorList>
    </citation>
    <scope>NUCLEOTIDE SEQUENCE [LARGE SCALE GENOMIC DNA]</scope>
    <source>
        <strain evidence="2 3">F-400</strain>
    </source>
</reference>
<keyword evidence="3" id="KW-1185">Reference proteome</keyword>
<name>A0ABR7JEE7_9FLAO</name>
<evidence type="ECO:0000313" key="2">
    <source>
        <dbReference type="EMBL" id="MBC5862874.1"/>
    </source>
</evidence>
<keyword evidence="1" id="KW-0812">Transmembrane</keyword>